<dbReference type="GO" id="GO:0006788">
    <property type="term" value="P:heme oxidation"/>
    <property type="evidence" value="ECO:0007669"/>
    <property type="project" value="InterPro"/>
</dbReference>
<keyword evidence="1" id="KW-0349">Heme</keyword>
<dbReference type="AlphaFoldDB" id="A0A9P8PNK7"/>
<evidence type="ECO:0000313" key="6">
    <source>
        <dbReference type="EMBL" id="KAH3674800.1"/>
    </source>
</evidence>
<sequence>MTTKFPQSEILPLPTDVNALANRINLSTRKAHNKIDRQVSTKFIIALRDGKIYRQGLQGFYHVFKNVEILINKELQSSNSKVGKILKEFWNPLIARTEALEQDLLYFYGGDRSKFETPIRNEQIEFVNHIYKTYQLKPHILIAYCHVMYLALFAGGRLMLSSLTKATGIFPHVEGQTIEDVSKKGTNLFRFDVQDDESFRLGYKRDYELATRLSLTEEEKLDIIEESNYIFEQNSKFITELEIHNRSKITKKLSYKILHYGYYVIISILILLTIIILRRIINHLIGLEL</sequence>
<dbReference type="PANTHER" id="PTHR10720">
    <property type="entry name" value="HEME OXYGENASE"/>
    <property type="match status" value="1"/>
</dbReference>
<keyword evidence="7" id="KW-1185">Reference proteome</keyword>
<proteinExistence type="predicted"/>
<evidence type="ECO:0000256" key="3">
    <source>
        <dbReference type="ARBA" id="ARBA00023004"/>
    </source>
</evidence>
<keyword evidence="5" id="KW-1133">Transmembrane helix</keyword>
<dbReference type="Pfam" id="PF01126">
    <property type="entry name" value="Heme_oxygenase"/>
    <property type="match status" value="1"/>
</dbReference>
<feature type="transmembrane region" description="Helical" evidence="5">
    <location>
        <begin position="260"/>
        <end position="281"/>
    </location>
</feature>
<dbReference type="PANTHER" id="PTHR10720:SF0">
    <property type="entry name" value="HEME OXYGENASE"/>
    <property type="match status" value="1"/>
</dbReference>
<comment type="caution">
    <text evidence="6">The sequence shown here is derived from an EMBL/GenBank/DDBJ whole genome shotgun (WGS) entry which is preliminary data.</text>
</comment>
<keyword evidence="3 4" id="KW-0408">Iron</keyword>
<dbReference type="GO" id="GO:0004392">
    <property type="term" value="F:heme oxygenase (decyclizing) activity"/>
    <property type="evidence" value="ECO:0007669"/>
    <property type="project" value="InterPro"/>
</dbReference>
<evidence type="ECO:0000256" key="2">
    <source>
        <dbReference type="ARBA" id="ARBA00022723"/>
    </source>
</evidence>
<protein>
    <recommendedName>
        <fullName evidence="8">Heme oxygenase</fullName>
    </recommendedName>
</protein>
<dbReference type="Proteomes" id="UP000769528">
    <property type="component" value="Unassembled WGS sequence"/>
</dbReference>
<dbReference type="PIRSF" id="PIRSF000343">
    <property type="entry name" value="Haem_Oase"/>
    <property type="match status" value="1"/>
</dbReference>
<dbReference type="OrthoDB" id="652091at2759"/>
<organism evidence="6 7">
    <name type="scientific">Wickerhamomyces mucosus</name>
    <dbReference type="NCBI Taxonomy" id="1378264"/>
    <lineage>
        <taxon>Eukaryota</taxon>
        <taxon>Fungi</taxon>
        <taxon>Dikarya</taxon>
        <taxon>Ascomycota</taxon>
        <taxon>Saccharomycotina</taxon>
        <taxon>Saccharomycetes</taxon>
        <taxon>Phaffomycetales</taxon>
        <taxon>Wickerhamomycetaceae</taxon>
        <taxon>Wickerhamomyces</taxon>
    </lineage>
</organism>
<keyword evidence="5" id="KW-0472">Membrane</keyword>
<dbReference type="SUPFAM" id="SSF48613">
    <property type="entry name" value="Heme oxygenase-like"/>
    <property type="match status" value="1"/>
</dbReference>
<evidence type="ECO:0000256" key="4">
    <source>
        <dbReference type="PIRSR" id="PIRSR000343-2"/>
    </source>
</evidence>
<gene>
    <name evidence="6" type="ORF">WICMUC_003003</name>
</gene>
<dbReference type="EMBL" id="JAEUBF010000796">
    <property type="protein sequence ID" value="KAH3674800.1"/>
    <property type="molecule type" value="Genomic_DNA"/>
</dbReference>
<dbReference type="InterPro" id="IPR016053">
    <property type="entry name" value="Haem_Oase-like"/>
</dbReference>
<keyword evidence="5" id="KW-0812">Transmembrane</keyword>
<reference evidence="6" key="1">
    <citation type="journal article" date="2021" name="Open Biol.">
        <title>Shared evolutionary footprints suggest mitochondrial oxidative damage underlies multiple complex I losses in fungi.</title>
        <authorList>
            <person name="Schikora-Tamarit M.A."/>
            <person name="Marcet-Houben M."/>
            <person name="Nosek J."/>
            <person name="Gabaldon T."/>
        </authorList>
    </citation>
    <scope>NUCLEOTIDE SEQUENCE</scope>
    <source>
        <strain evidence="6">CBS6341</strain>
    </source>
</reference>
<name>A0A9P8PNK7_9ASCO</name>
<dbReference type="InterPro" id="IPR016084">
    <property type="entry name" value="Haem_Oase-like_multi-hlx"/>
</dbReference>
<dbReference type="GO" id="GO:0046872">
    <property type="term" value="F:metal ion binding"/>
    <property type="evidence" value="ECO:0007669"/>
    <property type="project" value="UniProtKB-KW"/>
</dbReference>
<evidence type="ECO:0000256" key="5">
    <source>
        <dbReference type="SAM" id="Phobius"/>
    </source>
</evidence>
<feature type="binding site" description="axial binding residue" evidence="4">
    <location>
        <position position="32"/>
    </location>
    <ligand>
        <name>heme b</name>
        <dbReference type="ChEBI" id="CHEBI:60344"/>
    </ligand>
    <ligandPart>
        <name>Fe</name>
        <dbReference type="ChEBI" id="CHEBI:18248"/>
    </ligandPart>
</feature>
<evidence type="ECO:0008006" key="8">
    <source>
        <dbReference type="Google" id="ProtNLM"/>
    </source>
</evidence>
<evidence type="ECO:0000256" key="1">
    <source>
        <dbReference type="ARBA" id="ARBA00022617"/>
    </source>
</evidence>
<keyword evidence="2 4" id="KW-0479">Metal-binding</keyword>
<accession>A0A9P8PNK7</accession>
<reference evidence="6" key="2">
    <citation type="submission" date="2021-01" db="EMBL/GenBank/DDBJ databases">
        <authorList>
            <person name="Schikora-Tamarit M.A."/>
        </authorList>
    </citation>
    <scope>NUCLEOTIDE SEQUENCE</scope>
    <source>
        <strain evidence="6">CBS6341</strain>
    </source>
</reference>
<dbReference type="CDD" id="cd19165">
    <property type="entry name" value="HemeO"/>
    <property type="match status" value="1"/>
</dbReference>
<evidence type="ECO:0000313" key="7">
    <source>
        <dbReference type="Proteomes" id="UP000769528"/>
    </source>
</evidence>
<dbReference type="Gene3D" id="1.20.910.10">
    <property type="entry name" value="Heme oxygenase-like"/>
    <property type="match status" value="1"/>
</dbReference>
<dbReference type="InterPro" id="IPR002051">
    <property type="entry name" value="Haem_Oase"/>
</dbReference>
<feature type="transmembrane region" description="Helical" evidence="5">
    <location>
        <begin position="141"/>
        <end position="160"/>
    </location>
</feature>